<gene>
    <name evidence="23" type="ORF">PPYR_04090</name>
</gene>
<evidence type="ECO:0000256" key="2">
    <source>
        <dbReference type="ARBA" id="ARBA00010382"/>
    </source>
</evidence>
<keyword evidence="9 19" id="KW-0862">Zinc</keyword>
<keyword evidence="11" id="KW-0007">Acetylation</keyword>
<comment type="similarity">
    <text evidence="2 19">Belongs to the BBP/SF1 family.</text>
</comment>
<evidence type="ECO:0000256" key="20">
    <source>
        <dbReference type="SAM" id="MobiDB-lite"/>
    </source>
</evidence>
<evidence type="ECO:0000259" key="21">
    <source>
        <dbReference type="PROSITE" id="PS50158"/>
    </source>
</evidence>
<dbReference type="InterPro" id="IPR055256">
    <property type="entry name" value="KH_1_KHDC4/BBP-like"/>
</dbReference>
<evidence type="ECO:0000313" key="24">
    <source>
        <dbReference type="Proteomes" id="UP000327044"/>
    </source>
</evidence>
<dbReference type="InterPro" id="IPR036612">
    <property type="entry name" value="KH_dom_type_1_sf"/>
</dbReference>
<evidence type="ECO:0000256" key="16">
    <source>
        <dbReference type="ARBA" id="ARBA00055181"/>
    </source>
</evidence>
<evidence type="ECO:0000256" key="18">
    <source>
        <dbReference type="PROSITE-ProRule" id="PRU00117"/>
    </source>
</evidence>
<dbReference type="Proteomes" id="UP000327044">
    <property type="component" value="Unassembled WGS sequence"/>
</dbReference>
<dbReference type="SUPFAM" id="SSF54791">
    <property type="entry name" value="Eukaryotic type KH-domain (KH-domain type I)"/>
    <property type="match status" value="1"/>
</dbReference>
<feature type="region of interest" description="Disordered" evidence="20">
    <location>
        <begin position="101"/>
        <end position="128"/>
    </location>
</feature>
<evidence type="ECO:0000256" key="1">
    <source>
        <dbReference type="ARBA" id="ARBA00004123"/>
    </source>
</evidence>
<dbReference type="PROSITE" id="PS50084">
    <property type="entry name" value="KH_TYPE_1"/>
    <property type="match status" value="1"/>
</dbReference>
<evidence type="ECO:0000256" key="15">
    <source>
        <dbReference type="ARBA" id="ARBA00023242"/>
    </source>
</evidence>
<dbReference type="InParanoid" id="A0A1Y1N591"/>
<evidence type="ECO:0000256" key="14">
    <source>
        <dbReference type="ARBA" id="ARBA00023187"/>
    </source>
</evidence>
<dbReference type="SUPFAM" id="SSF57756">
    <property type="entry name" value="Retrovirus zinc finger-like domains"/>
    <property type="match status" value="1"/>
</dbReference>
<feature type="region of interest" description="Disordered" evidence="20">
    <location>
        <begin position="510"/>
        <end position="594"/>
    </location>
</feature>
<feature type="region of interest" description="Disordered" evidence="20">
    <location>
        <begin position="171"/>
        <end position="202"/>
    </location>
</feature>
<dbReference type="EMBL" id="VVIM01000002">
    <property type="protein sequence ID" value="KAB0801904.1"/>
    <property type="molecule type" value="Genomic_DNA"/>
</dbReference>
<comment type="subcellular location">
    <subcellularLocation>
        <location evidence="1 19">Nucleus</location>
    </subcellularLocation>
</comment>
<reference evidence="23 24" key="2">
    <citation type="journal article" date="2018" name="Elife">
        <title>Firefly genomes illuminate parallel origins of bioluminescence in beetles.</title>
        <authorList>
            <person name="Fallon T.R."/>
            <person name="Lower S.E."/>
            <person name="Chang C.H."/>
            <person name="Bessho-Uehara M."/>
            <person name="Martin G.J."/>
            <person name="Bewick A.J."/>
            <person name="Behringer M."/>
            <person name="Debat H.J."/>
            <person name="Wong I."/>
            <person name="Day J.C."/>
            <person name="Suvorov A."/>
            <person name="Silva C.J."/>
            <person name="Stanger-Hall K.F."/>
            <person name="Hall D.W."/>
            <person name="Schmitz R.J."/>
            <person name="Nelson D.R."/>
            <person name="Lewis S.M."/>
            <person name="Shigenobu S."/>
            <person name="Bybee S.M."/>
            <person name="Larracuente A.M."/>
            <person name="Oba Y."/>
            <person name="Weng J.K."/>
        </authorList>
    </citation>
    <scope>NUCLEOTIDE SEQUENCE [LARGE SCALE GENOMIC DNA]</scope>
    <source>
        <strain evidence="23">1611_PpyrPB1</strain>
        <tissue evidence="23">Whole body</tissue>
    </source>
</reference>
<keyword evidence="6 19" id="KW-0479">Metal-binding</keyword>
<evidence type="ECO:0000256" key="5">
    <source>
        <dbReference type="ARBA" id="ARBA00022664"/>
    </source>
</evidence>
<keyword evidence="8 17" id="KW-0863">Zinc-finger</keyword>
<dbReference type="InterPro" id="IPR004087">
    <property type="entry name" value="KH_dom"/>
</dbReference>
<evidence type="ECO:0000256" key="4">
    <source>
        <dbReference type="ARBA" id="ARBA00022553"/>
    </source>
</evidence>
<dbReference type="GO" id="GO:0003729">
    <property type="term" value="F:mRNA binding"/>
    <property type="evidence" value="ECO:0007669"/>
    <property type="project" value="TreeGrafter"/>
</dbReference>
<dbReference type="GO" id="GO:0000398">
    <property type="term" value="P:mRNA splicing, via spliceosome"/>
    <property type="evidence" value="ECO:0007669"/>
    <property type="project" value="UniProtKB-UniRule"/>
</dbReference>
<dbReference type="GO" id="GO:0005654">
    <property type="term" value="C:nucleoplasm"/>
    <property type="evidence" value="ECO:0007669"/>
    <property type="project" value="UniProtKB-ARBA"/>
</dbReference>
<evidence type="ECO:0000256" key="9">
    <source>
        <dbReference type="ARBA" id="ARBA00022833"/>
    </source>
</evidence>
<evidence type="ECO:0000256" key="3">
    <source>
        <dbReference type="ARBA" id="ARBA00022491"/>
    </source>
</evidence>
<dbReference type="FunFam" id="4.10.60.10:FF:000031">
    <property type="entry name" value="splicing factor 1"/>
    <property type="match status" value="1"/>
</dbReference>
<reference evidence="22" key="1">
    <citation type="journal article" date="2016" name="Sci. Rep.">
        <title>Molecular characterization of firefly nuptial gifts: a multi-omics approach sheds light on postcopulatory sexual selection.</title>
        <authorList>
            <person name="Al-Wathiqui N."/>
            <person name="Fallon T.R."/>
            <person name="South A."/>
            <person name="Weng J.K."/>
            <person name="Lewis S.M."/>
        </authorList>
    </citation>
    <scope>NUCLEOTIDE SEQUENCE</scope>
</reference>
<dbReference type="InterPro" id="IPR001878">
    <property type="entry name" value="Znf_CCHC"/>
</dbReference>
<dbReference type="Pfam" id="PF16275">
    <property type="entry name" value="SF1-HH"/>
    <property type="match status" value="1"/>
</dbReference>
<dbReference type="Pfam" id="PF00098">
    <property type="entry name" value="zf-CCHC"/>
    <property type="match status" value="1"/>
</dbReference>
<dbReference type="OrthoDB" id="10021397at2759"/>
<dbReference type="GO" id="GO:0048024">
    <property type="term" value="P:regulation of mRNA splicing, via spliceosome"/>
    <property type="evidence" value="ECO:0007669"/>
    <property type="project" value="TreeGrafter"/>
</dbReference>
<feature type="compositionally biased region" description="Low complexity" evidence="20">
    <location>
        <begin position="542"/>
        <end position="551"/>
    </location>
</feature>
<dbReference type="SMART" id="SM00322">
    <property type="entry name" value="KH"/>
    <property type="match status" value="1"/>
</dbReference>
<evidence type="ECO:0000256" key="17">
    <source>
        <dbReference type="PROSITE-ProRule" id="PRU00047"/>
    </source>
</evidence>
<evidence type="ECO:0000256" key="7">
    <source>
        <dbReference type="ARBA" id="ARBA00022728"/>
    </source>
</evidence>
<dbReference type="InterPro" id="IPR045071">
    <property type="entry name" value="BBP-like"/>
</dbReference>
<dbReference type="CDD" id="cd22382">
    <property type="entry name" value="KH-I_SF1"/>
    <property type="match status" value="1"/>
</dbReference>
<dbReference type="InterPro" id="IPR036875">
    <property type="entry name" value="Znf_CCHC_sf"/>
</dbReference>
<feature type="region of interest" description="Disordered" evidence="20">
    <location>
        <begin position="1"/>
        <end position="74"/>
    </location>
</feature>
<keyword evidence="15 19" id="KW-0539">Nucleus</keyword>
<evidence type="ECO:0000313" key="23">
    <source>
        <dbReference type="EMBL" id="KAB0801904.1"/>
    </source>
</evidence>
<keyword evidence="5 19" id="KW-0507">mRNA processing</keyword>
<dbReference type="FunFam" id="3.30.1370.10:FF:000016">
    <property type="entry name" value="Putative splicing factor 1"/>
    <property type="match status" value="1"/>
</dbReference>
<evidence type="ECO:0000256" key="19">
    <source>
        <dbReference type="RuleBase" id="RU367126"/>
    </source>
</evidence>
<feature type="compositionally biased region" description="Basic and acidic residues" evidence="20">
    <location>
        <begin position="39"/>
        <end position="54"/>
    </location>
</feature>
<keyword evidence="3" id="KW-0678">Repressor</keyword>
<evidence type="ECO:0000256" key="8">
    <source>
        <dbReference type="ARBA" id="ARBA00022771"/>
    </source>
</evidence>
<keyword evidence="10 18" id="KW-0694">RNA-binding</keyword>
<feature type="compositionally biased region" description="Basic and acidic residues" evidence="20">
    <location>
        <begin position="9"/>
        <end position="31"/>
    </location>
</feature>
<evidence type="ECO:0000256" key="13">
    <source>
        <dbReference type="ARBA" id="ARBA00023163"/>
    </source>
</evidence>
<dbReference type="Gene3D" id="3.30.1370.10">
    <property type="entry name" value="K Homology domain, type 1"/>
    <property type="match status" value="1"/>
</dbReference>
<proteinExistence type="inferred from homology"/>
<dbReference type="SMART" id="SM00343">
    <property type="entry name" value="ZnF_C2HC"/>
    <property type="match status" value="2"/>
</dbReference>
<comment type="function">
    <text evidence="16">Necessary for the ATP-dependent first step of spliceosome assembly. Binds to the intron branch point sequence (BPS) 5'-UACUAAC-3' of the pre-mRNA. May act as transcription repressor.</text>
</comment>
<dbReference type="PANTHER" id="PTHR11208">
    <property type="entry name" value="RNA-BINDING PROTEIN RELATED"/>
    <property type="match status" value="1"/>
</dbReference>
<dbReference type="Pfam" id="PF22675">
    <property type="entry name" value="KH-I_KHDC4-BBP"/>
    <property type="match status" value="1"/>
</dbReference>
<name>A0A1Y1N591_PHOPY</name>
<dbReference type="PANTHER" id="PTHR11208:SF45">
    <property type="entry name" value="SPLICING FACTOR 1"/>
    <property type="match status" value="1"/>
</dbReference>
<feature type="compositionally biased region" description="Low complexity" evidence="20">
    <location>
        <begin position="103"/>
        <end position="112"/>
    </location>
</feature>
<keyword evidence="7 19" id="KW-0747">Spliceosome</keyword>
<evidence type="ECO:0000256" key="6">
    <source>
        <dbReference type="ARBA" id="ARBA00022723"/>
    </source>
</evidence>
<keyword evidence="13" id="KW-0804">Transcription</keyword>
<evidence type="ECO:0000256" key="12">
    <source>
        <dbReference type="ARBA" id="ARBA00023015"/>
    </source>
</evidence>
<protein>
    <recommendedName>
        <fullName evidence="19">Branchpoint-bridging protein</fullName>
    </recommendedName>
</protein>
<reference evidence="23" key="3">
    <citation type="submission" date="2019-08" db="EMBL/GenBank/DDBJ databases">
        <authorList>
            <consortium name="Photinus pyralis genome working group"/>
            <person name="Fallon T.R."/>
            <person name="Sander Lower S.E."/>
            <person name="Weng J.-K."/>
        </authorList>
    </citation>
    <scope>NUCLEOTIDE SEQUENCE</scope>
    <source>
        <strain evidence="23">1611_PpyrPB1</strain>
        <tissue evidence="23">Whole body</tissue>
    </source>
</reference>
<keyword evidence="24" id="KW-1185">Reference proteome</keyword>
<sequence length="594" mass="66519">MGSSRHRDRSRDRERDRDRDHERGRDRDRDRRDRKRRSRDRDRHRDRERRDRERRSRSRHRERTPEKTAIPDGNKLLAETLATIAATRNYAALVAQRNGELANENSNSQGEESNLEDERRRKRRSRWAGGEHEKIFIPGMPTILPCNLSKEQEEAYLLQLQIEEVSRKLRSGDLGISPNPEERSPSPEPIYSSDGKRLNTREFRTRRRLEEERHNLVLRMQTINPEFKPPVDYNRPPVIRVSDKVMIPQEEHPEINFVGLLIGPRGNTLKTMEKETGAKIIIRGKGSVKEGKVGRKDGQPLPGEDEPLHAYITATNPENVKKAVEKIKEVIRQGVEVPESQNDLRRMQLRELAQLNGTLRENEGLRCNNCGATDHKSWLCPDKPNVTNNIVCSSCGAAGHIARDCRQKRPGQGGPPVTGDKAKIDEEYMSLMAELGEGPPPQTTTSSTTSTTTRKITTGINLFEQQMQPRPLMPPPPTIQSHILHSTINGMSAAPWATAANLTWQPGPPGIMPPPPPPGASSPPQIGMSWMATNNQPPPPGASTATTTVTSMQQWQSTQFVWPPAPPSASLAPPPPPGIDMSSLLSAPPPPPPS</sequence>
<feature type="compositionally biased region" description="Pro residues" evidence="20">
    <location>
        <begin position="563"/>
        <end position="578"/>
    </location>
</feature>
<organism evidence="22">
    <name type="scientific">Photinus pyralis</name>
    <name type="common">Common eastern firefly</name>
    <name type="synonym">Lampyris pyralis</name>
    <dbReference type="NCBI Taxonomy" id="7054"/>
    <lineage>
        <taxon>Eukaryota</taxon>
        <taxon>Metazoa</taxon>
        <taxon>Ecdysozoa</taxon>
        <taxon>Arthropoda</taxon>
        <taxon>Hexapoda</taxon>
        <taxon>Insecta</taxon>
        <taxon>Pterygota</taxon>
        <taxon>Neoptera</taxon>
        <taxon>Endopterygota</taxon>
        <taxon>Coleoptera</taxon>
        <taxon>Polyphaga</taxon>
        <taxon>Elateriformia</taxon>
        <taxon>Elateroidea</taxon>
        <taxon>Lampyridae</taxon>
        <taxon>Lampyrinae</taxon>
        <taxon>Photinus</taxon>
    </lineage>
</organism>
<comment type="function">
    <text evidence="19">Necessary for the splicing of pre-mRNA. Has a role in the recognition of the branch site (5'-UACUAAC-3'), the pyrimidine tract and the 3'-splice site at the 3'-end of introns.</text>
</comment>
<evidence type="ECO:0000313" key="22">
    <source>
        <dbReference type="EMBL" id="JAV91506.1"/>
    </source>
</evidence>
<dbReference type="Gene3D" id="6.10.140.1790">
    <property type="match status" value="1"/>
</dbReference>
<dbReference type="InterPro" id="IPR047086">
    <property type="entry name" value="SF1-HH_sf"/>
</dbReference>
<dbReference type="EMBL" id="GEZM01015624">
    <property type="protein sequence ID" value="JAV91506.1"/>
    <property type="molecule type" value="Transcribed_RNA"/>
</dbReference>
<dbReference type="GO" id="GO:0045131">
    <property type="term" value="F:pre-mRNA branch point binding"/>
    <property type="evidence" value="ECO:0007669"/>
    <property type="project" value="UniProtKB-UniRule"/>
</dbReference>
<dbReference type="GO" id="GO:0008270">
    <property type="term" value="F:zinc ion binding"/>
    <property type="evidence" value="ECO:0007669"/>
    <property type="project" value="UniProtKB-UniRule"/>
</dbReference>
<keyword evidence="14 19" id="KW-0508">mRNA splicing</keyword>
<dbReference type="AlphaFoldDB" id="A0A1Y1N591"/>
<evidence type="ECO:0000256" key="10">
    <source>
        <dbReference type="ARBA" id="ARBA00022884"/>
    </source>
</evidence>
<keyword evidence="12" id="KW-0805">Transcription regulation</keyword>
<evidence type="ECO:0000256" key="11">
    <source>
        <dbReference type="ARBA" id="ARBA00022990"/>
    </source>
</evidence>
<dbReference type="InterPro" id="IPR032570">
    <property type="entry name" value="SF1-HH"/>
</dbReference>
<dbReference type="Gene3D" id="4.10.60.10">
    <property type="entry name" value="Zinc finger, CCHC-type"/>
    <property type="match status" value="1"/>
</dbReference>
<dbReference type="PROSITE" id="PS50158">
    <property type="entry name" value="ZF_CCHC"/>
    <property type="match status" value="1"/>
</dbReference>
<accession>A0A1Y1N591</accession>
<keyword evidence="4" id="KW-0597">Phosphoprotein</keyword>
<feature type="compositionally biased region" description="Pro residues" evidence="20">
    <location>
        <begin position="510"/>
        <end position="521"/>
    </location>
</feature>
<feature type="domain" description="CCHC-type" evidence="21">
    <location>
        <begin position="392"/>
        <end position="407"/>
    </location>
</feature>
<dbReference type="GO" id="GO:0005681">
    <property type="term" value="C:spliceosomal complex"/>
    <property type="evidence" value="ECO:0007669"/>
    <property type="project" value="UniProtKB-KW"/>
</dbReference>